<dbReference type="InterPro" id="IPR025412">
    <property type="entry name" value="DUF4304"/>
</dbReference>
<evidence type="ECO:0000313" key="4">
    <source>
        <dbReference type="Proteomes" id="UP000467379"/>
    </source>
</evidence>
<evidence type="ECO:0008006" key="5">
    <source>
        <dbReference type="Google" id="ProtNLM"/>
    </source>
</evidence>
<dbReference type="EMBL" id="MVHM01000012">
    <property type="protein sequence ID" value="ORA35437.1"/>
    <property type="molecule type" value="Genomic_DNA"/>
</dbReference>
<evidence type="ECO:0000313" key="2">
    <source>
        <dbReference type="EMBL" id="ORA35437.1"/>
    </source>
</evidence>
<dbReference type="Pfam" id="PF14137">
    <property type="entry name" value="DUF4304"/>
    <property type="match status" value="1"/>
</dbReference>
<organism evidence="2 3">
    <name type="scientific">Mycobacterium branderi</name>
    <dbReference type="NCBI Taxonomy" id="43348"/>
    <lineage>
        <taxon>Bacteria</taxon>
        <taxon>Bacillati</taxon>
        <taxon>Actinomycetota</taxon>
        <taxon>Actinomycetes</taxon>
        <taxon>Mycobacteriales</taxon>
        <taxon>Mycobacteriaceae</taxon>
        <taxon>Mycobacterium</taxon>
    </lineage>
</organism>
<dbReference type="RefSeq" id="WP_083132707.1">
    <property type="nucleotide sequence ID" value="NZ_AP022607.1"/>
</dbReference>
<dbReference type="AlphaFoldDB" id="A0A7I7WGS3"/>
<reference evidence="2 3" key="1">
    <citation type="submission" date="2016-12" db="EMBL/GenBank/DDBJ databases">
        <title>The new phylogeny of genus Mycobacterium.</title>
        <authorList>
            <person name="Tortoli E."/>
            <person name="Trovato A."/>
            <person name="Cirillo D.M."/>
        </authorList>
    </citation>
    <scope>NUCLEOTIDE SEQUENCE [LARGE SCALE GENOMIC DNA]</scope>
    <source>
        <strain evidence="2 3">DSM 44624</strain>
    </source>
</reference>
<sequence length="171" mass="19823">MDDSTLRRYLAWKYRRRVPVSDEDGLTSPREVYRDLVKSDFAPALRSVGLRGSNGRFKLPSTVCWAQLGFQKSWFSDRQEVRFTVNLSFVTTDEWERKRAELPHLPAAPAPTVRYWLGQTVERIGWLTPQRADKWWSLIRGADPAPVRDDVLADLITYAVPWLRSKVSELS</sequence>
<name>A0A7I7WGS3_9MYCO</name>
<dbReference type="Proteomes" id="UP000192441">
    <property type="component" value="Unassembled WGS sequence"/>
</dbReference>
<evidence type="ECO:0000313" key="3">
    <source>
        <dbReference type="Proteomes" id="UP000192441"/>
    </source>
</evidence>
<protein>
    <recommendedName>
        <fullName evidence="5">DUF4304 domain-containing protein</fullName>
    </recommendedName>
</protein>
<keyword evidence="4" id="KW-1185">Reference proteome</keyword>
<dbReference type="Proteomes" id="UP000467379">
    <property type="component" value="Plasmid pJCM12687"/>
</dbReference>
<proteinExistence type="predicted"/>
<dbReference type="OrthoDB" id="5146005at2"/>
<accession>A0A7I7WGS3</accession>
<reference evidence="1" key="3">
    <citation type="submission" date="2020-02" db="EMBL/GenBank/DDBJ databases">
        <authorList>
            <person name="Matsumoto Y."/>
            <person name="Motooka D."/>
            <person name="Nakamura S."/>
        </authorList>
    </citation>
    <scope>NUCLEOTIDE SEQUENCE</scope>
    <source>
        <strain evidence="1">JCM 12687</strain>
        <plasmid evidence="1">pJCM12687</plasmid>
    </source>
</reference>
<keyword evidence="1" id="KW-0614">Plasmid</keyword>
<geneLocation type="plasmid" evidence="1 4">
    <name>pJCM12687</name>
</geneLocation>
<reference evidence="1 4" key="2">
    <citation type="journal article" date="2019" name="Emerg. Microbes Infect.">
        <title>Comprehensive subspecies identification of 175 nontuberculous mycobacteria species based on 7547 genomic profiles.</title>
        <authorList>
            <person name="Matsumoto Y."/>
            <person name="Kinjo T."/>
            <person name="Motooka D."/>
            <person name="Nabeya D."/>
            <person name="Jung N."/>
            <person name="Uechi K."/>
            <person name="Horii T."/>
            <person name="Iida T."/>
            <person name="Fujita J."/>
            <person name="Nakamura S."/>
        </authorList>
    </citation>
    <scope>NUCLEOTIDE SEQUENCE [LARGE SCALE GENOMIC DNA]</scope>
    <source>
        <strain evidence="1 4">JCM 12687</strain>
        <plasmid evidence="1">pJCM12687</plasmid>
    </source>
</reference>
<evidence type="ECO:0000313" key="1">
    <source>
        <dbReference type="EMBL" id="BBZ15138.1"/>
    </source>
</evidence>
<dbReference type="EMBL" id="AP022607">
    <property type="protein sequence ID" value="BBZ15138.1"/>
    <property type="molecule type" value="Genomic_DNA"/>
</dbReference>
<gene>
    <name evidence="2" type="ORF">BST20_17740</name>
    <name evidence="1" type="ORF">MBRA_53330</name>
</gene>